<evidence type="ECO:0000259" key="2">
    <source>
        <dbReference type="PROSITE" id="PS51782"/>
    </source>
</evidence>
<dbReference type="InterPro" id="IPR036779">
    <property type="entry name" value="LysM_dom_sf"/>
</dbReference>
<evidence type="ECO:0000313" key="4">
    <source>
        <dbReference type="Proteomes" id="UP000031197"/>
    </source>
</evidence>
<dbReference type="AlphaFoldDB" id="A0A0B3XLV7"/>
<dbReference type="EMBL" id="JWLW01000045">
    <property type="protein sequence ID" value="KHT47212.1"/>
    <property type="molecule type" value="Genomic_DNA"/>
</dbReference>
<dbReference type="RefSeq" id="WP_039222359.1">
    <property type="nucleotide sequence ID" value="NZ_JWLW01000045.1"/>
</dbReference>
<dbReference type="InterPro" id="IPR018392">
    <property type="entry name" value="LysM"/>
</dbReference>
<evidence type="ECO:0000256" key="1">
    <source>
        <dbReference type="SAM" id="SignalP"/>
    </source>
</evidence>
<keyword evidence="4" id="KW-1185">Reference proteome</keyword>
<dbReference type="InterPro" id="IPR052196">
    <property type="entry name" value="Bact_Kbp"/>
</dbReference>
<dbReference type="SUPFAM" id="SSF54106">
    <property type="entry name" value="LysM domain"/>
    <property type="match status" value="1"/>
</dbReference>
<protein>
    <submittedName>
        <fullName evidence="3">Peptidoglycan-binding protein</fullName>
    </submittedName>
</protein>
<dbReference type="PANTHER" id="PTHR34700:SF4">
    <property type="entry name" value="PHAGE-LIKE ELEMENT PBSX PROTEIN XKDP"/>
    <property type="match status" value="1"/>
</dbReference>
<keyword evidence="1" id="KW-0732">Signal</keyword>
<dbReference type="SMART" id="SM00257">
    <property type="entry name" value="LysM"/>
    <property type="match status" value="1"/>
</dbReference>
<feature type="chain" id="PRO_5002083178" evidence="1">
    <location>
        <begin position="27"/>
        <end position="357"/>
    </location>
</feature>
<organism evidence="3 4">
    <name type="scientific">Alteromonas marina</name>
    <dbReference type="NCBI Taxonomy" id="203795"/>
    <lineage>
        <taxon>Bacteria</taxon>
        <taxon>Pseudomonadati</taxon>
        <taxon>Pseudomonadota</taxon>
        <taxon>Gammaproteobacteria</taxon>
        <taxon>Alteromonadales</taxon>
        <taxon>Alteromonadaceae</taxon>
        <taxon>Alteromonas/Salinimonas group</taxon>
        <taxon>Alteromonas</taxon>
    </lineage>
</organism>
<feature type="domain" description="LysM" evidence="2">
    <location>
        <begin position="35"/>
        <end position="83"/>
    </location>
</feature>
<accession>A0A0B3XLV7</accession>
<feature type="signal peptide" evidence="1">
    <location>
        <begin position="1"/>
        <end position="26"/>
    </location>
</feature>
<dbReference type="PANTHER" id="PTHR34700">
    <property type="entry name" value="POTASSIUM BINDING PROTEIN KBP"/>
    <property type="match status" value="1"/>
</dbReference>
<name>A0A0B3XLV7_9ALTE</name>
<proteinExistence type="predicted"/>
<gene>
    <name evidence="3" type="ORF">RJ41_14600</name>
</gene>
<dbReference type="Proteomes" id="UP000031197">
    <property type="component" value="Unassembled WGS sequence"/>
</dbReference>
<dbReference type="PROSITE" id="PS51782">
    <property type="entry name" value="LYSM"/>
    <property type="match status" value="1"/>
</dbReference>
<dbReference type="Gene3D" id="3.10.350.10">
    <property type="entry name" value="LysM domain"/>
    <property type="match status" value="1"/>
</dbReference>
<dbReference type="CDD" id="cd00118">
    <property type="entry name" value="LysM"/>
    <property type="match status" value="1"/>
</dbReference>
<evidence type="ECO:0000313" key="3">
    <source>
        <dbReference type="EMBL" id="KHT47212.1"/>
    </source>
</evidence>
<reference evidence="3 4" key="1">
    <citation type="submission" date="2014-12" db="EMBL/GenBank/DDBJ databases">
        <title>Genome sequencing of Alteromonas marina AD001.</title>
        <authorList>
            <person name="Adrian T.G.S."/>
            <person name="Chan K.G."/>
        </authorList>
    </citation>
    <scope>NUCLEOTIDE SEQUENCE [LARGE SCALE GENOMIC DNA]</scope>
    <source>
        <strain evidence="3 4">AD001</strain>
    </source>
</reference>
<dbReference type="Pfam" id="PF01476">
    <property type="entry name" value="LysM"/>
    <property type="match status" value="1"/>
</dbReference>
<dbReference type="OrthoDB" id="9765158at2"/>
<sequence>MKKRLIYARRATTLILGVLLSLPAFALQLKDSAPETYTVKRGDTLWEIASIFLNEPWLWPELWRTNTQIDNPHLIYPGDVIVVGYINGQPVLSVKRDKLAYNLSPSTDKRIKSKPVDVLSWITISPFIRHHMLIDEGSYSALPRLLGNQDGNVRFASDDFVLSQQQFSTDDQYRVIRKHATIKNLEGETLGIQVTHVSNASLVEKDQADDTMLLFIDDANQEAKRGDKLMAGGFSHPEDFELIPATSQRGAVVGDLHDHDLLGKYDVVILDLGSMDVAPGTVLGVYAQGPAIIDEDSPRYIDEPGAKSGGEWFIDTVAQPALKVGEVIVFKTFDAASYGLITRANRGIKRGFIVAKP</sequence>
<comment type="caution">
    <text evidence="3">The sequence shown here is derived from an EMBL/GenBank/DDBJ whole genome shotgun (WGS) entry which is preliminary data.</text>
</comment>